<evidence type="ECO:0000313" key="2">
    <source>
        <dbReference type="Proteomes" id="UP000290572"/>
    </source>
</evidence>
<dbReference type="EMBL" id="QBIY01013221">
    <property type="protein sequence ID" value="RXN09913.1"/>
    <property type="molecule type" value="Genomic_DNA"/>
</dbReference>
<protein>
    <submittedName>
        <fullName evidence="1">Uncharacterized protein</fullName>
    </submittedName>
</protein>
<name>A0A498LQH6_LABRO</name>
<dbReference type="AlphaFoldDB" id="A0A498LQH6"/>
<gene>
    <name evidence="1" type="ORF">ROHU_031006</name>
</gene>
<comment type="caution">
    <text evidence="1">The sequence shown here is derived from an EMBL/GenBank/DDBJ whole genome shotgun (WGS) entry which is preliminary data.</text>
</comment>
<accession>A0A498LQH6</accession>
<keyword evidence="2" id="KW-1185">Reference proteome</keyword>
<evidence type="ECO:0000313" key="1">
    <source>
        <dbReference type="EMBL" id="RXN09913.1"/>
    </source>
</evidence>
<dbReference type="Proteomes" id="UP000290572">
    <property type="component" value="Unassembled WGS sequence"/>
</dbReference>
<sequence>MVFASSVWGKNTLPSGSRESASTAIFYRSKCFVRGSLFFKDERAAAPSLASWGSHVDLAEAQIDLESATSERSSCDDKTYEELLEVVTRAVDRLKLDWPQEQETLKRSKLDDRFLSGG</sequence>
<organism evidence="1 2">
    <name type="scientific">Labeo rohita</name>
    <name type="common">Indian major carp</name>
    <name type="synonym">Cyprinus rohita</name>
    <dbReference type="NCBI Taxonomy" id="84645"/>
    <lineage>
        <taxon>Eukaryota</taxon>
        <taxon>Metazoa</taxon>
        <taxon>Chordata</taxon>
        <taxon>Craniata</taxon>
        <taxon>Vertebrata</taxon>
        <taxon>Euteleostomi</taxon>
        <taxon>Actinopterygii</taxon>
        <taxon>Neopterygii</taxon>
        <taxon>Teleostei</taxon>
        <taxon>Ostariophysi</taxon>
        <taxon>Cypriniformes</taxon>
        <taxon>Cyprinidae</taxon>
        <taxon>Labeoninae</taxon>
        <taxon>Labeonini</taxon>
        <taxon>Labeo</taxon>
    </lineage>
</organism>
<reference evidence="1 2" key="1">
    <citation type="submission" date="2018-03" db="EMBL/GenBank/DDBJ databases">
        <title>Draft genome sequence of Rohu Carp (Labeo rohita).</title>
        <authorList>
            <person name="Das P."/>
            <person name="Kushwaha B."/>
            <person name="Joshi C.G."/>
            <person name="Kumar D."/>
            <person name="Nagpure N.S."/>
            <person name="Sahoo L."/>
            <person name="Das S.P."/>
            <person name="Bit A."/>
            <person name="Patnaik S."/>
            <person name="Meher P.K."/>
            <person name="Jayasankar P."/>
            <person name="Koringa P.G."/>
            <person name="Patel N.V."/>
            <person name="Hinsu A.T."/>
            <person name="Kumar R."/>
            <person name="Pandey M."/>
            <person name="Agarwal S."/>
            <person name="Srivastava S."/>
            <person name="Singh M."/>
            <person name="Iquebal M.A."/>
            <person name="Jaiswal S."/>
            <person name="Angadi U.B."/>
            <person name="Kumar N."/>
            <person name="Raza M."/>
            <person name="Shah T.M."/>
            <person name="Rai A."/>
            <person name="Jena J.K."/>
        </authorList>
    </citation>
    <scope>NUCLEOTIDE SEQUENCE [LARGE SCALE GENOMIC DNA]</scope>
    <source>
        <strain evidence="1">DASCIFA01</strain>
        <tissue evidence="1">Testis</tissue>
    </source>
</reference>
<proteinExistence type="predicted"/>